<name>T1IUW1_STRMM</name>
<sequence length="219" mass="24926">MEIAFGISPSGSLVCREWRPKWPQSQRNHKAKTKIFLSYSNSMSTCWLGMKNVKILLLWLRYVYCSYEMSTVVVWNCFVKEQLQAWPFSFVNNGTHIFGLRIECIGKIYDQLCDLGLSFFSLYKANNETLATLTTLKRTPGMSPTACPLRPNPATKTSSATERIGLPSGAQMSFFEIFIVPTLFTTVITMFPGSSQTSRFTYTKKEKKRVEKNGHVVVK</sequence>
<evidence type="ECO:0000313" key="1">
    <source>
        <dbReference type="EnsemblMetazoa" id="SMAR004944-PA"/>
    </source>
</evidence>
<dbReference type="HOGENOM" id="CLU_1262977_0_0_1"/>
<reference evidence="1" key="2">
    <citation type="submission" date="2015-02" db="UniProtKB">
        <authorList>
            <consortium name="EnsemblMetazoa"/>
        </authorList>
    </citation>
    <scope>IDENTIFICATION</scope>
</reference>
<accession>T1IUW1</accession>
<protein>
    <submittedName>
        <fullName evidence="1">Uncharacterized protein</fullName>
    </submittedName>
</protein>
<dbReference type="EMBL" id="JH431566">
    <property type="status" value="NOT_ANNOTATED_CDS"/>
    <property type="molecule type" value="Genomic_DNA"/>
</dbReference>
<evidence type="ECO:0000313" key="2">
    <source>
        <dbReference type="Proteomes" id="UP000014500"/>
    </source>
</evidence>
<keyword evidence="2" id="KW-1185">Reference proteome</keyword>
<reference evidence="2" key="1">
    <citation type="submission" date="2011-05" db="EMBL/GenBank/DDBJ databases">
        <authorList>
            <person name="Richards S.R."/>
            <person name="Qu J."/>
            <person name="Jiang H."/>
            <person name="Jhangiani S.N."/>
            <person name="Agravi P."/>
            <person name="Goodspeed R."/>
            <person name="Gross S."/>
            <person name="Mandapat C."/>
            <person name="Jackson L."/>
            <person name="Mathew T."/>
            <person name="Pu L."/>
            <person name="Thornton R."/>
            <person name="Saada N."/>
            <person name="Wilczek-Boney K.B."/>
            <person name="Lee S."/>
            <person name="Kovar C."/>
            <person name="Wu Y."/>
            <person name="Scherer S.E."/>
            <person name="Worley K.C."/>
            <person name="Muzny D.M."/>
            <person name="Gibbs R."/>
        </authorList>
    </citation>
    <scope>NUCLEOTIDE SEQUENCE</scope>
    <source>
        <strain evidence="2">Brora</strain>
    </source>
</reference>
<dbReference type="EnsemblMetazoa" id="SMAR004944-RA">
    <property type="protein sequence ID" value="SMAR004944-PA"/>
    <property type="gene ID" value="SMAR004944"/>
</dbReference>
<organism evidence="1 2">
    <name type="scientific">Strigamia maritima</name>
    <name type="common">European centipede</name>
    <name type="synonym">Geophilus maritimus</name>
    <dbReference type="NCBI Taxonomy" id="126957"/>
    <lineage>
        <taxon>Eukaryota</taxon>
        <taxon>Metazoa</taxon>
        <taxon>Ecdysozoa</taxon>
        <taxon>Arthropoda</taxon>
        <taxon>Myriapoda</taxon>
        <taxon>Chilopoda</taxon>
        <taxon>Pleurostigmophora</taxon>
        <taxon>Geophilomorpha</taxon>
        <taxon>Linotaeniidae</taxon>
        <taxon>Strigamia</taxon>
    </lineage>
</organism>
<proteinExistence type="predicted"/>
<dbReference type="AlphaFoldDB" id="T1IUW1"/>
<dbReference type="Proteomes" id="UP000014500">
    <property type="component" value="Unassembled WGS sequence"/>
</dbReference>